<dbReference type="RefSeq" id="WP_124868699.1">
    <property type="nucleotide sequence ID" value="NZ_RQZF01000002.1"/>
</dbReference>
<dbReference type="PANTHER" id="PTHR37309:SF1">
    <property type="entry name" value="SLR0284 PROTEIN"/>
    <property type="match status" value="1"/>
</dbReference>
<feature type="transmembrane region" description="Helical" evidence="1">
    <location>
        <begin position="64"/>
        <end position="88"/>
    </location>
</feature>
<proteinExistence type="predicted"/>
<keyword evidence="1" id="KW-0472">Membrane</keyword>
<protein>
    <submittedName>
        <fullName evidence="2">Phage holin family protein</fullName>
    </submittedName>
</protein>
<feature type="transmembrane region" description="Helical" evidence="1">
    <location>
        <begin position="100"/>
        <end position="124"/>
    </location>
</feature>
<dbReference type="InterPro" id="IPR007165">
    <property type="entry name" value="Phage_holin_4_2"/>
</dbReference>
<accession>A0A3P1SI14</accession>
<keyword evidence="3" id="KW-1185">Reference proteome</keyword>
<gene>
    <name evidence="2" type="ORF">EII11_03645</name>
</gene>
<dbReference type="PANTHER" id="PTHR37309">
    <property type="entry name" value="SLR0284 PROTEIN"/>
    <property type="match status" value="1"/>
</dbReference>
<evidence type="ECO:0000313" key="3">
    <source>
        <dbReference type="Proteomes" id="UP000280444"/>
    </source>
</evidence>
<feature type="transmembrane region" description="Helical" evidence="1">
    <location>
        <begin position="29"/>
        <end position="52"/>
    </location>
</feature>
<dbReference type="EMBL" id="RQZF01000002">
    <property type="protein sequence ID" value="RRC95952.1"/>
    <property type="molecule type" value="Genomic_DNA"/>
</dbReference>
<dbReference type="OrthoDB" id="9810847at2"/>
<organism evidence="2 3">
    <name type="scientific">Schaalia canis</name>
    <dbReference type="NCBI Taxonomy" id="100469"/>
    <lineage>
        <taxon>Bacteria</taxon>
        <taxon>Bacillati</taxon>
        <taxon>Actinomycetota</taxon>
        <taxon>Actinomycetes</taxon>
        <taxon>Actinomycetales</taxon>
        <taxon>Actinomycetaceae</taxon>
        <taxon>Schaalia</taxon>
    </lineage>
</organism>
<evidence type="ECO:0000256" key="1">
    <source>
        <dbReference type="SAM" id="Phobius"/>
    </source>
</evidence>
<dbReference type="Pfam" id="PF04020">
    <property type="entry name" value="Phage_holin_4_2"/>
    <property type="match status" value="1"/>
</dbReference>
<sequence length="128" mass="13316">MKRFLLQLAATIIGIWVAALLVPGVSFASGGFFSALVTLVLIALVFTAVNSIVHPMVKTLTAPLYALTFGLFALVTNALMFMLTGWLAGKLGIPFEVSGFWAALFGALITAIVSSLAAGALGVAEDKK</sequence>
<reference evidence="2 3" key="1">
    <citation type="submission" date="2018-11" db="EMBL/GenBank/DDBJ databases">
        <title>Genomes From Bacteria Associated with the Canine Oral Cavity: a Test Case for Automated Genome-Based Taxonomic Assignment.</title>
        <authorList>
            <person name="Coil D.A."/>
            <person name="Jospin G."/>
            <person name="Darling A.E."/>
            <person name="Wallis C."/>
            <person name="Davis I.J."/>
            <person name="Harris S."/>
            <person name="Eisen J.A."/>
            <person name="Holcombe L.J."/>
            <person name="O'Flynn C."/>
        </authorList>
    </citation>
    <scope>NUCLEOTIDE SEQUENCE [LARGE SCALE GENOMIC DNA]</scope>
    <source>
        <strain evidence="2 3">OH770</strain>
    </source>
</reference>
<keyword evidence="1" id="KW-0812">Transmembrane</keyword>
<name>A0A3P1SI14_9ACTO</name>
<dbReference type="AlphaFoldDB" id="A0A3P1SI14"/>
<comment type="caution">
    <text evidence="2">The sequence shown here is derived from an EMBL/GenBank/DDBJ whole genome shotgun (WGS) entry which is preliminary data.</text>
</comment>
<dbReference type="Proteomes" id="UP000280444">
    <property type="component" value="Unassembled WGS sequence"/>
</dbReference>
<evidence type="ECO:0000313" key="2">
    <source>
        <dbReference type="EMBL" id="RRC95952.1"/>
    </source>
</evidence>
<keyword evidence="1" id="KW-1133">Transmembrane helix</keyword>